<dbReference type="AlphaFoldDB" id="A0A366HVU1"/>
<keyword evidence="3" id="KW-1185">Reference proteome</keyword>
<evidence type="ECO:0000313" key="3">
    <source>
        <dbReference type="Proteomes" id="UP000253426"/>
    </source>
</evidence>
<organism evidence="2 3">
    <name type="scientific">Roseimicrobium gellanilyticum</name>
    <dbReference type="NCBI Taxonomy" id="748857"/>
    <lineage>
        <taxon>Bacteria</taxon>
        <taxon>Pseudomonadati</taxon>
        <taxon>Verrucomicrobiota</taxon>
        <taxon>Verrucomicrobiia</taxon>
        <taxon>Verrucomicrobiales</taxon>
        <taxon>Verrucomicrobiaceae</taxon>
        <taxon>Roseimicrobium</taxon>
    </lineage>
</organism>
<gene>
    <name evidence="2" type="ORF">DES53_101482</name>
</gene>
<dbReference type="Pfam" id="PF03968">
    <property type="entry name" value="LptD_N"/>
    <property type="match status" value="1"/>
</dbReference>
<dbReference type="InterPro" id="IPR005653">
    <property type="entry name" value="OstA-like_N"/>
</dbReference>
<reference evidence="2 3" key="1">
    <citation type="submission" date="2018-06" db="EMBL/GenBank/DDBJ databases">
        <title>Genomic Encyclopedia of Type Strains, Phase IV (KMG-IV): sequencing the most valuable type-strain genomes for metagenomic binning, comparative biology and taxonomic classification.</title>
        <authorList>
            <person name="Goeker M."/>
        </authorList>
    </citation>
    <scope>NUCLEOTIDE SEQUENCE [LARGE SCALE GENOMIC DNA]</scope>
    <source>
        <strain evidence="2 3">DSM 25532</strain>
    </source>
</reference>
<protein>
    <submittedName>
        <fullName evidence="2">Lipopolysaccharide transport protein LptA</fullName>
    </submittedName>
</protein>
<name>A0A366HVU1_9BACT</name>
<dbReference type="EMBL" id="QNRR01000001">
    <property type="protein sequence ID" value="RBP47684.1"/>
    <property type="molecule type" value="Genomic_DNA"/>
</dbReference>
<dbReference type="RefSeq" id="WP_113956600.1">
    <property type="nucleotide sequence ID" value="NZ_QNRR01000001.1"/>
</dbReference>
<sequence length="284" mass="30548">MTPSTYLIAVPLSLIAISGWLVKVENDSFTKGTRTSQIQQVPNYAGGRTAVGVQPPVSGELTFEHSRFAWAKDDGSAPGPLGEDVGQRPLGARALPRAHWIDSGNAAPRAKSSKLPEIGDFREQPAPEDLAFEAVQSGSGFHITADEATRVDMGNLKVVFRGRVSLSSPQFHLTGEELVVHLGKDRTSFKMMEAKGAVNVQLTGVPPEKRYRGQSQNAVYDPGKGTLVMTGWPKIQGQGQELVAAEQSTRVLLYPKTGKMLTEGRAQTRVAKRLMEEAGQGAGN</sequence>
<comment type="caution">
    <text evidence="2">The sequence shown here is derived from an EMBL/GenBank/DDBJ whole genome shotgun (WGS) entry which is preliminary data.</text>
</comment>
<dbReference type="OrthoDB" id="184286at2"/>
<proteinExistence type="predicted"/>
<feature type="domain" description="Organic solvent tolerance-like N-terminal" evidence="1">
    <location>
        <begin position="142"/>
        <end position="244"/>
    </location>
</feature>
<dbReference type="Proteomes" id="UP000253426">
    <property type="component" value="Unassembled WGS sequence"/>
</dbReference>
<evidence type="ECO:0000259" key="1">
    <source>
        <dbReference type="Pfam" id="PF03968"/>
    </source>
</evidence>
<dbReference type="Gene3D" id="2.60.450.10">
    <property type="entry name" value="Lipopolysaccharide (LPS) transport protein A like domain"/>
    <property type="match status" value="1"/>
</dbReference>
<evidence type="ECO:0000313" key="2">
    <source>
        <dbReference type="EMBL" id="RBP47684.1"/>
    </source>
</evidence>
<accession>A0A366HVU1</accession>